<dbReference type="InterPro" id="IPR003841">
    <property type="entry name" value="Na/Pi_transpt"/>
</dbReference>
<evidence type="ECO:0000256" key="2">
    <source>
        <dbReference type="ARBA" id="ARBA00022475"/>
    </source>
</evidence>
<evidence type="ECO:0000256" key="3">
    <source>
        <dbReference type="ARBA" id="ARBA00022692"/>
    </source>
</evidence>
<feature type="transmembrane region" description="Helical" evidence="6">
    <location>
        <begin position="251"/>
        <end position="269"/>
    </location>
</feature>
<dbReference type="eggNOG" id="COG1283">
    <property type="taxonomic scope" value="Bacteria"/>
</dbReference>
<dbReference type="PANTHER" id="PTHR10010">
    <property type="entry name" value="SOLUTE CARRIER FAMILY 34 SODIUM PHOSPHATE , MEMBER 2-RELATED"/>
    <property type="match status" value="1"/>
</dbReference>
<feature type="transmembrane region" description="Helical" evidence="6">
    <location>
        <begin position="305"/>
        <end position="328"/>
    </location>
</feature>
<dbReference type="InterPro" id="IPR026022">
    <property type="entry name" value="PhoU_dom"/>
</dbReference>
<evidence type="ECO:0000256" key="4">
    <source>
        <dbReference type="ARBA" id="ARBA00022989"/>
    </source>
</evidence>
<keyword evidence="4 6" id="KW-1133">Transmembrane helix</keyword>
<keyword evidence="2" id="KW-1003">Cell membrane</keyword>
<dbReference type="InterPro" id="IPR038078">
    <property type="entry name" value="PhoU-like_sf"/>
</dbReference>
<feature type="transmembrane region" description="Helical" evidence="6">
    <location>
        <begin position="136"/>
        <end position="154"/>
    </location>
</feature>
<evidence type="ECO:0000256" key="6">
    <source>
        <dbReference type="SAM" id="Phobius"/>
    </source>
</evidence>
<feature type="domain" description="PhoU" evidence="7">
    <location>
        <begin position="363"/>
        <end position="448"/>
    </location>
</feature>
<dbReference type="GO" id="GO:0005886">
    <property type="term" value="C:plasma membrane"/>
    <property type="evidence" value="ECO:0007669"/>
    <property type="project" value="UniProtKB-SubCell"/>
</dbReference>
<feature type="transmembrane region" description="Helical" evidence="6">
    <location>
        <begin position="103"/>
        <end position="124"/>
    </location>
</feature>
<feature type="transmembrane region" description="Helical" evidence="6">
    <location>
        <begin position="6"/>
        <end position="25"/>
    </location>
</feature>
<accession>C0QHS1</accession>
<dbReference type="NCBIfam" id="TIGR00704">
    <property type="entry name" value="NaPi_cotrn_rel"/>
    <property type="match status" value="1"/>
</dbReference>
<dbReference type="InterPro" id="IPR004633">
    <property type="entry name" value="NaPi_cotrn-rel/YqeW-like"/>
</dbReference>
<comment type="subcellular location">
    <subcellularLocation>
        <location evidence="1">Cell membrane</location>
        <topology evidence="1">Multi-pass membrane protein</topology>
    </subcellularLocation>
</comment>
<reference evidence="8 9" key="1">
    <citation type="journal article" date="2009" name="Environ. Microbiol.">
        <title>Genome sequence of Desulfobacterium autotrophicum HRM2, a marine sulfate reducer oxidizing organic carbon completely to carbon dioxide.</title>
        <authorList>
            <person name="Strittmatter A.W."/>
            <person name="Liesegang H."/>
            <person name="Rabus R."/>
            <person name="Decker I."/>
            <person name="Amann J."/>
            <person name="Andres S."/>
            <person name="Henne A."/>
            <person name="Fricke W.F."/>
            <person name="Martinez-Arias R."/>
            <person name="Bartels D."/>
            <person name="Goesmann A."/>
            <person name="Krause L."/>
            <person name="Puehler A."/>
            <person name="Klenk H.P."/>
            <person name="Richter M."/>
            <person name="Schuler M."/>
            <person name="Gloeckner F.O."/>
            <person name="Meyerdierks A."/>
            <person name="Gottschalk G."/>
            <person name="Amann R."/>
        </authorList>
    </citation>
    <scope>NUCLEOTIDE SEQUENCE [LARGE SCALE GENOMIC DNA]</scope>
    <source>
        <strain evidence="9">ATCC 43914 / DSM 3382 / HRM2</strain>
    </source>
</reference>
<evidence type="ECO:0000313" key="9">
    <source>
        <dbReference type="Proteomes" id="UP000000442"/>
    </source>
</evidence>
<name>C0QHS1_DESAH</name>
<dbReference type="NCBIfam" id="NF037997">
    <property type="entry name" value="Na_Pi_symport"/>
    <property type="match status" value="1"/>
</dbReference>
<dbReference type="KEGG" id="dat:HRM2_05150"/>
<dbReference type="SUPFAM" id="SSF109755">
    <property type="entry name" value="PhoU-like"/>
    <property type="match status" value="1"/>
</dbReference>
<organism evidence="8 9">
    <name type="scientific">Desulforapulum autotrophicum (strain ATCC 43914 / DSM 3382 / VKM B-1955 / HRM2)</name>
    <name type="common">Desulfobacterium autotrophicum</name>
    <dbReference type="NCBI Taxonomy" id="177437"/>
    <lineage>
        <taxon>Bacteria</taxon>
        <taxon>Pseudomonadati</taxon>
        <taxon>Thermodesulfobacteriota</taxon>
        <taxon>Desulfobacteria</taxon>
        <taxon>Desulfobacterales</taxon>
        <taxon>Desulfobacteraceae</taxon>
        <taxon>Desulforapulum</taxon>
    </lineage>
</organism>
<feature type="transmembrane region" description="Helical" evidence="6">
    <location>
        <begin position="174"/>
        <end position="192"/>
    </location>
</feature>
<evidence type="ECO:0000259" key="7">
    <source>
        <dbReference type="Pfam" id="PF01895"/>
    </source>
</evidence>
<dbReference type="GO" id="GO:0044341">
    <property type="term" value="P:sodium-dependent phosphate transport"/>
    <property type="evidence" value="ECO:0007669"/>
    <property type="project" value="InterPro"/>
</dbReference>
<dbReference type="Gene3D" id="1.20.58.220">
    <property type="entry name" value="Phosphate transport system protein phou homolog 2, domain 2"/>
    <property type="match status" value="1"/>
</dbReference>
<sequence length="556" mass="61113">MDLLDIFIQTIGGLGLFILGMKMMTEGLEMTAGPRIKRILGAISSNRFMGCATGAGVTAVIQSSSATTVMLIGFVGAGIMTLEQAVGVILGANVGTTVTAQMIAFKLTSLALPAIAIGVPMKFFSKRRRNRHIGEIILGFGLLFYGMTVMNHGLAPIKNDPEFIAFFTRFSTDTYPGILLCVAMGALVTIMVQSSSATVGLTMTLAAQGLITFPTAMALVLGENIGTTITAEIATIGSTSLSAHRTARAHTLFNVLGVSMIVLMFPWFVKIVTATTLMMGADPVTDTVNGEFLNVGRYIANGHTIFNVMNALFFLIFLPQLIKVAIFLSPREKKKERYHMPSFDARFIDSTIGALAKVRGEVVQMAKFTHRSLTNTCECLIVRDDDRLAEREAIEEHIDDMQKVIIKYLTSIYQGEVNETEANEISEMMRITNNIERIGDSMENISKILEKIYENNYIISDDAVGNLVRISSEVEQFFNFVIKEMGERTPGFMAMAKAKEDLIDSLREKMRQDHIDRLRTDSCSVDVGVLFIALLSNFEKMGDYCFNIATSIDSIQ</sequence>
<dbReference type="STRING" id="177437.HRM2_05150"/>
<gene>
    <name evidence="8" type="ordered locus">HRM2_05150</name>
</gene>
<evidence type="ECO:0000313" key="8">
    <source>
        <dbReference type="EMBL" id="ACN13629.1"/>
    </source>
</evidence>
<evidence type="ECO:0000256" key="1">
    <source>
        <dbReference type="ARBA" id="ARBA00004651"/>
    </source>
</evidence>
<dbReference type="Pfam" id="PF01895">
    <property type="entry name" value="PhoU"/>
    <property type="match status" value="1"/>
</dbReference>
<evidence type="ECO:0000256" key="5">
    <source>
        <dbReference type="ARBA" id="ARBA00023136"/>
    </source>
</evidence>
<dbReference type="Proteomes" id="UP000000442">
    <property type="component" value="Chromosome"/>
</dbReference>
<keyword evidence="3 6" id="KW-0812">Transmembrane</keyword>
<dbReference type="PANTHER" id="PTHR10010:SF46">
    <property type="entry name" value="SODIUM-DEPENDENT PHOSPHATE TRANSPORT PROTEIN 2B"/>
    <property type="match status" value="1"/>
</dbReference>
<dbReference type="HOGENOM" id="CLU_025623_0_1_7"/>
<dbReference type="Pfam" id="PF02690">
    <property type="entry name" value="Na_Pi_cotrans"/>
    <property type="match status" value="2"/>
</dbReference>
<dbReference type="OrthoDB" id="9763003at2"/>
<dbReference type="AlphaFoldDB" id="C0QHS1"/>
<dbReference type="EMBL" id="CP001087">
    <property type="protein sequence ID" value="ACN13629.1"/>
    <property type="molecule type" value="Genomic_DNA"/>
</dbReference>
<dbReference type="RefSeq" id="WP_012662878.1">
    <property type="nucleotide sequence ID" value="NC_012108.1"/>
</dbReference>
<protein>
    <submittedName>
        <fullName evidence="8">Na / Phosphate-cotransporter family protein</fullName>
    </submittedName>
</protein>
<keyword evidence="9" id="KW-1185">Reference proteome</keyword>
<keyword evidence="5 6" id="KW-0472">Membrane</keyword>
<dbReference type="GO" id="GO:0005436">
    <property type="term" value="F:sodium:phosphate symporter activity"/>
    <property type="evidence" value="ECO:0007669"/>
    <property type="project" value="InterPro"/>
</dbReference>
<proteinExistence type="predicted"/>